<name>A0AAF3EI51_9BILA</name>
<dbReference type="PANTHER" id="PTHR36649:SF28">
    <property type="entry name" value="UBIQUITIN-LIKE DOMAIN-CONTAINING PROTEIN"/>
    <property type="match status" value="1"/>
</dbReference>
<dbReference type="PANTHER" id="PTHR36649">
    <property type="entry name" value="UBIQUITIN-LIKE DOMAIN-CONTAINING PROTEIN"/>
    <property type="match status" value="1"/>
</dbReference>
<proteinExistence type="predicted"/>
<reference evidence="2" key="1">
    <citation type="submission" date="2024-02" db="UniProtKB">
        <authorList>
            <consortium name="WormBaseParasite"/>
        </authorList>
    </citation>
    <scope>IDENTIFICATION</scope>
</reference>
<dbReference type="Proteomes" id="UP000887575">
    <property type="component" value="Unassembled WGS sequence"/>
</dbReference>
<protein>
    <submittedName>
        <fullName evidence="2">Uncharacterized protein</fullName>
    </submittedName>
</protein>
<evidence type="ECO:0000313" key="2">
    <source>
        <dbReference type="WBParaSite" id="MBELARI_LOCUS13696"/>
    </source>
</evidence>
<dbReference type="AlphaFoldDB" id="A0AAF3EI51"/>
<organism evidence="1 2">
    <name type="scientific">Mesorhabditis belari</name>
    <dbReference type="NCBI Taxonomy" id="2138241"/>
    <lineage>
        <taxon>Eukaryota</taxon>
        <taxon>Metazoa</taxon>
        <taxon>Ecdysozoa</taxon>
        <taxon>Nematoda</taxon>
        <taxon>Chromadorea</taxon>
        <taxon>Rhabditida</taxon>
        <taxon>Rhabditina</taxon>
        <taxon>Rhabditomorpha</taxon>
        <taxon>Rhabditoidea</taxon>
        <taxon>Rhabditidae</taxon>
        <taxon>Mesorhabditinae</taxon>
        <taxon>Mesorhabditis</taxon>
    </lineage>
</organism>
<keyword evidence="1" id="KW-1185">Reference proteome</keyword>
<accession>A0AAF3EI51</accession>
<evidence type="ECO:0000313" key="1">
    <source>
        <dbReference type="Proteomes" id="UP000887575"/>
    </source>
</evidence>
<dbReference type="WBParaSite" id="MBELARI_LOCUS13696">
    <property type="protein sequence ID" value="MBELARI_LOCUS13696"/>
    <property type="gene ID" value="MBELARI_LOCUS13696"/>
</dbReference>
<sequence>MDSFCPPRDLFPEKFSPELDQDFRDVEEILKFSGGSKYHPPIGSFRFALNLLEFGNHESNEWIAGIENERECDEKTGEWPVAYHGTSFEQAIEIVSRGGFQMPPDNPSARIHTVNDPKVALGFAKEYSDSKGETFKLLFQVRIDLKRADVIKKDGVEYWRARCVDAIRAYAICVYKVK</sequence>